<dbReference type="SMART" id="SM00342">
    <property type="entry name" value="HTH_ARAC"/>
    <property type="match status" value="1"/>
</dbReference>
<dbReference type="Gene3D" id="1.10.10.60">
    <property type="entry name" value="Homeodomain-like"/>
    <property type="match status" value="2"/>
</dbReference>
<dbReference type="InterPro" id="IPR009057">
    <property type="entry name" value="Homeodomain-like_sf"/>
</dbReference>
<keyword evidence="1" id="KW-0805">Transcription regulation</keyword>
<evidence type="ECO:0000259" key="4">
    <source>
        <dbReference type="PROSITE" id="PS01124"/>
    </source>
</evidence>
<keyword evidence="2" id="KW-0238">DNA-binding</keyword>
<gene>
    <name evidence="5" type="ORF">H9747_10240</name>
</gene>
<feature type="domain" description="HTH araC/xylS-type" evidence="4">
    <location>
        <begin position="149"/>
        <end position="247"/>
    </location>
</feature>
<reference evidence="5" key="1">
    <citation type="journal article" date="2021" name="PeerJ">
        <title>Extensive microbial diversity within the chicken gut microbiome revealed by metagenomics and culture.</title>
        <authorList>
            <person name="Gilroy R."/>
            <person name="Ravi A."/>
            <person name="Getino M."/>
            <person name="Pursley I."/>
            <person name="Horton D.L."/>
            <person name="Alikhan N.F."/>
            <person name="Baker D."/>
            <person name="Gharbi K."/>
            <person name="Hall N."/>
            <person name="Watson M."/>
            <person name="Adriaenssens E.M."/>
            <person name="Foster-Nyarko E."/>
            <person name="Jarju S."/>
            <person name="Secka A."/>
            <person name="Antonio M."/>
            <person name="Oren A."/>
            <person name="Chaudhuri R.R."/>
            <person name="La Ragione R."/>
            <person name="Hildebrand F."/>
            <person name="Pallen M.J."/>
        </authorList>
    </citation>
    <scope>NUCLEOTIDE SEQUENCE</scope>
    <source>
        <strain evidence="5">CHK195-9823</strain>
    </source>
</reference>
<accession>A0A9D1PF13</accession>
<reference evidence="5" key="2">
    <citation type="submission" date="2021-04" db="EMBL/GenBank/DDBJ databases">
        <authorList>
            <person name="Gilroy R."/>
        </authorList>
    </citation>
    <scope>NUCLEOTIDE SEQUENCE</scope>
    <source>
        <strain evidence="5">CHK195-9823</strain>
    </source>
</reference>
<protein>
    <submittedName>
        <fullName evidence="5">AraC family transcriptional regulator</fullName>
    </submittedName>
</protein>
<evidence type="ECO:0000313" key="5">
    <source>
        <dbReference type="EMBL" id="HIV39354.1"/>
    </source>
</evidence>
<dbReference type="GO" id="GO:0043565">
    <property type="term" value="F:sequence-specific DNA binding"/>
    <property type="evidence" value="ECO:0007669"/>
    <property type="project" value="InterPro"/>
</dbReference>
<keyword evidence="3" id="KW-0804">Transcription</keyword>
<comment type="caution">
    <text evidence="5">The sequence shown here is derived from an EMBL/GenBank/DDBJ whole genome shotgun (WGS) entry which is preliminary data.</text>
</comment>
<dbReference type="Pfam" id="PF12833">
    <property type="entry name" value="HTH_18"/>
    <property type="match status" value="1"/>
</dbReference>
<sequence>MSIFEKDNFDFLDKKTRQILLASRESFVPHTPYRYEKDMLEAVRLGDLALARKCVEILDKTGQAGKLSSNPLRQAQIIFISYITQITRAAMDGGVEEDLAYAMSDSYIQTSEKCTALSQIDGLRARALRDFVSAVKHKKESPPYSKAVRRAIGYIRSHIKEKISLSQLADASGLSSGRFSHLFREETGMTPLAYVKKERLETARSMLVYTDHPISEISAALCFSSESHFIQAFREYTGKTPGRYRKFQD</sequence>
<proteinExistence type="predicted"/>
<organism evidence="5 6">
    <name type="scientific">Candidatus Blautia stercorigallinarum</name>
    <dbReference type="NCBI Taxonomy" id="2838501"/>
    <lineage>
        <taxon>Bacteria</taxon>
        <taxon>Bacillati</taxon>
        <taxon>Bacillota</taxon>
        <taxon>Clostridia</taxon>
        <taxon>Lachnospirales</taxon>
        <taxon>Lachnospiraceae</taxon>
        <taxon>Blautia</taxon>
    </lineage>
</organism>
<dbReference type="PROSITE" id="PS01124">
    <property type="entry name" value="HTH_ARAC_FAMILY_2"/>
    <property type="match status" value="1"/>
</dbReference>
<evidence type="ECO:0000256" key="3">
    <source>
        <dbReference type="ARBA" id="ARBA00023163"/>
    </source>
</evidence>
<evidence type="ECO:0000256" key="2">
    <source>
        <dbReference type="ARBA" id="ARBA00023125"/>
    </source>
</evidence>
<dbReference type="InterPro" id="IPR018060">
    <property type="entry name" value="HTH_AraC"/>
</dbReference>
<dbReference type="PRINTS" id="PR00032">
    <property type="entry name" value="HTHARAC"/>
</dbReference>
<dbReference type="Proteomes" id="UP000886814">
    <property type="component" value="Unassembled WGS sequence"/>
</dbReference>
<dbReference type="EMBL" id="DXIQ01000066">
    <property type="protein sequence ID" value="HIV39354.1"/>
    <property type="molecule type" value="Genomic_DNA"/>
</dbReference>
<evidence type="ECO:0000313" key="6">
    <source>
        <dbReference type="Proteomes" id="UP000886814"/>
    </source>
</evidence>
<name>A0A9D1PF13_9FIRM</name>
<dbReference type="SUPFAM" id="SSF46689">
    <property type="entry name" value="Homeodomain-like"/>
    <property type="match status" value="2"/>
</dbReference>
<evidence type="ECO:0000256" key="1">
    <source>
        <dbReference type="ARBA" id="ARBA00023015"/>
    </source>
</evidence>
<dbReference type="AlphaFoldDB" id="A0A9D1PF13"/>
<dbReference type="InterPro" id="IPR020449">
    <property type="entry name" value="Tscrpt_reg_AraC-type_HTH"/>
</dbReference>
<dbReference type="PANTHER" id="PTHR43280:SF28">
    <property type="entry name" value="HTH-TYPE TRANSCRIPTIONAL ACTIVATOR RHAS"/>
    <property type="match status" value="1"/>
</dbReference>
<dbReference type="GO" id="GO:0003700">
    <property type="term" value="F:DNA-binding transcription factor activity"/>
    <property type="evidence" value="ECO:0007669"/>
    <property type="project" value="InterPro"/>
</dbReference>
<dbReference type="PANTHER" id="PTHR43280">
    <property type="entry name" value="ARAC-FAMILY TRANSCRIPTIONAL REGULATOR"/>
    <property type="match status" value="1"/>
</dbReference>